<proteinExistence type="predicted"/>
<accession>A0A2C9UFS7</accession>
<dbReference type="AlphaFoldDB" id="A0A2C9UFS7"/>
<evidence type="ECO:0000313" key="1">
    <source>
        <dbReference type="EMBL" id="OAY29452.1"/>
    </source>
</evidence>
<dbReference type="Gramene" id="Manes.15G145900.1.v8.1">
    <property type="protein sequence ID" value="Manes.15G145900.1.v8.1.CDS.1"/>
    <property type="gene ID" value="Manes.15G145900.v8.1"/>
</dbReference>
<protein>
    <submittedName>
        <fullName evidence="1">Uncharacterized protein</fullName>
    </submittedName>
</protein>
<dbReference type="EMBL" id="CM004401">
    <property type="protein sequence ID" value="OAY29452.1"/>
    <property type="molecule type" value="Genomic_DNA"/>
</dbReference>
<dbReference type="Gramene" id="Manes.15G145900.2.v8.1">
    <property type="protein sequence ID" value="Manes.15G145900.2.v8.1.CDS.1"/>
    <property type="gene ID" value="Manes.15G145900.v8.1"/>
</dbReference>
<organism evidence="1 2">
    <name type="scientific">Manihot esculenta</name>
    <name type="common">Cassava</name>
    <name type="synonym">Jatropha manihot</name>
    <dbReference type="NCBI Taxonomy" id="3983"/>
    <lineage>
        <taxon>Eukaryota</taxon>
        <taxon>Viridiplantae</taxon>
        <taxon>Streptophyta</taxon>
        <taxon>Embryophyta</taxon>
        <taxon>Tracheophyta</taxon>
        <taxon>Spermatophyta</taxon>
        <taxon>Magnoliopsida</taxon>
        <taxon>eudicotyledons</taxon>
        <taxon>Gunneridae</taxon>
        <taxon>Pentapetalae</taxon>
        <taxon>rosids</taxon>
        <taxon>fabids</taxon>
        <taxon>Malpighiales</taxon>
        <taxon>Euphorbiaceae</taxon>
        <taxon>Crotonoideae</taxon>
        <taxon>Manihoteae</taxon>
        <taxon>Manihot</taxon>
    </lineage>
</organism>
<reference evidence="2" key="1">
    <citation type="journal article" date="2016" name="Nat. Biotechnol.">
        <title>Sequencing wild and cultivated cassava and related species reveals extensive interspecific hybridization and genetic diversity.</title>
        <authorList>
            <person name="Bredeson J.V."/>
            <person name="Lyons J.B."/>
            <person name="Prochnik S.E."/>
            <person name="Wu G.A."/>
            <person name="Ha C.M."/>
            <person name="Edsinger-Gonzales E."/>
            <person name="Grimwood J."/>
            <person name="Schmutz J."/>
            <person name="Rabbi I.Y."/>
            <person name="Egesi C."/>
            <person name="Nauluvula P."/>
            <person name="Lebot V."/>
            <person name="Ndunguru J."/>
            <person name="Mkamilo G."/>
            <person name="Bart R.S."/>
            <person name="Setter T.L."/>
            <person name="Gleadow R.M."/>
            <person name="Kulakow P."/>
            <person name="Ferguson M.E."/>
            <person name="Rounsley S."/>
            <person name="Rokhsar D.S."/>
        </authorList>
    </citation>
    <scope>NUCLEOTIDE SEQUENCE [LARGE SCALE GENOMIC DNA]</scope>
    <source>
        <strain evidence="2">cv. AM560-2</strain>
    </source>
</reference>
<dbReference type="OMA" id="WMGELAK"/>
<sequence length="74" mass="8453">MAAVVETWVTELAKLKEKVGPKKPFLFISKARGVVVEEEEEEEREAEKESKVVHRETTMSEATVCMLMDRFAPL</sequence>
<dbReference type="PANTHER" id="PTHR36346:SF2">
    <property type="entry name" value="EXPRESSED PROTEIN"/>
    <property type="match status" value="1"/>
</dbReference>
<comment type="caution">
    <text evidence="1">The sequence shown here is derived from an EMBL/GenBank/DDBJ whole genome shotgun (WGS) entry which is preliminary data.</text>
</comment>
<dbReference type="Proteomes" id="UP000091857">
    <property type="component" value="Chromosome 15"/>
</dbReference>
<dbReference type="PANTHER" id="PTHR36346">
    <property type="entry name" value="EXPRESSED PROTEIN"/>
    <property type="match status" value="1"/>
</dbReference>
<name>A0A2C9UFS7_MANES</name>
<evidence type="ECO:0000313" key="2">
    <source>
        <dbReference type="Proteomes" id="UP000091857"/>
    </source>
</evidence>
<keyword evidence="2" id="KW-1185">Reference proteome</keyword>
<gene>
    <name evidence="1" type="ORF">MANES_15G145900v8</name>
</gene>